<dbReference type="KEGG" id="bcel:BcellWH2_00257"/>
<name>A0A0P0GHJ9_9BACE</name>
<dbReference type="Gene3D" id="1.10.10.10">
    <property type="entry name" value="Winged helix-like DNA-binding domain superfamily/Winged helix DNA-binding domain"/>
    <property type="match status" value="1"/>
</dbReference>
<accession>A0A0P0GHJ9</accession>
<dbReference type="EMBL" id="CP012801">
    <property type="protein sequence ID" value="ALJ57533.1"/>
    <property type="molecule type" value="Genomic_DNA"/>
</dbReference>
<organism evidence="1 2">
    <name type="scientific">Bacteroides cellulosilyticus</name>
    <dbReference type="NCBI Taxonomy" id="246787"/>
    <lineage>
        <taxon>Bacteria</taxon>
        <taxon>Pseudomonadati</taxon>
        <taxon>Bacteroidota</taxon>
        <taxon>Bacteroidia</taxon>
        <taxon>Bacteroidales</taxon>
        <taxon>Bacteroidaceae</taxon>
        <taxon>Bacteroides</taxon>
    </lineage>
</organism>
<protein>
    <submittedName>
        <fullName evidence="1">RNA polymerase sigma factor</fullName>
    </submittedName>
</protein>
<evidence type="ECO:0000313" key="1">
    <source>
        <dbReference type="EMBL" id="ALJ57533.1"/>
    </source>
</evidence>
<dbReference type="PATRIC" id="fig|246787.4.peg.269"/>
<dbReference type="Proteomes" id="UP000061809">
    <property type="component" value="Chromosome"/>
</dbReference>
<dbReference type="InterPro" id="IPR036388">
    <property type="entry name" value="WH-like_DNA-bd_sf"/>
</dbReference>
<dbReference type="RefSeq" id="WP_144430717.1">
    <property type="nucleotide sequence ID" value="NZ_CP012801.1"/>
</dbReference>
<reference evidence="1 2" key="1">
    <citation type="journal article" date="2015" name="Science">
        <title>Genetic determinants of in vivo fitness and diet responsiveness in multiple human gut Bacteroides.</title>
        <authorList>
            <person name="Wu M."/>
            <person name="McNulty N.P."/>
            <person name="Rodionov D.A."/>
            <person name="Khoroshkin M.S."/>
            <person name="Griffin N.W."/>
            <person name="Cheng J."/>
            <person name="Latreille P."/>
            <person name="Kerstetter R.A."/>
            <person name="Terrapon N."/>
            <person name="Henrissat B."/>
            <person name="Osterman A.L."/>
            <person name="Gordon J.I."/>
        </authorList>
    </citation>
    <scope>NUCLEOTIDE SEQUENCE [LARGE SCALE GENOMIC DNA]</scope>
    <source>
        <strain evidence="1 2">WH2</strain>
    </source>
</reference>
<dbReference type="SUPFAM" id="SSF88659">
    <property type="entry name" value="Sigma3 and sigma4 domains of RNA polymerase sigma factors"/>
    <property type="match status" value="1"/>
</dbReference>
<dbReference type="InterPro" id="IPR013324">
    <property type="entry name" value="RNA_pol_sigma_r3/r4-like"/>
</dbReference>
<proteinExistence type="predicted"/>
<sequence length="198" mass="23707">MKQIDKEYIKSLSDQEIVQAILKRDARVTRLYLYEMYYPIFKTRYDKYYTDCESCLEFINEIYVYLMTPTPQKGKCYLASFGFGCRLEHWLKIVVENYCHQLFKKRPMIIEVSEDSSDRKIDSIATINIKSLNQADVNAMLGLMRNKRYRDLIRYRYVEEKTNEETAELLGMSMDNYYNKHKLAKEQFTNVLKKEGLI</sequence>
<gene>
    <name evidence="1" type="ORF">BcellWH2_00257</name>
</gene>
<dbReference type="AlphaFoldDB" id="A0A0P0GHJ9"/>
<evidence type="ECO:0000313" key="2">
    <source>
        <dbReference type="Proteomes" id="UP000061809"/>
    </source>
</evidence>